<keyword evidence="3" id="KW-0540">Nuclease</keyword>
<evidence type="ECO:0000259" key="7">
    <source>
        <dbReference type="Pfam" id="PF17917"/>
    </source>
</evidence>
<dbReference type="InterPro" id="IPR041373">
    <property type="entry name" value="RT_RNaseH"/>
</dbReference>
<keyword evidence="2" id="KW-0548">Nucleotidyltransferase</keyword>
<evidence type="ECO:0000256" key="3">
    <source>
        <dbReference type="ARBA" id="ARBA00022722"/>
    </source>
</evidence>
<evidence type="ECO:0000256" key="5">
    <source>
        <dbReference type="ARBA" id="ARBA00022801"/>
    </source>
</evidence>
<dbReference type="EMBL" id="BT083394">
    <property type="protein sequence ID" value="ACQ66055.1"/>
    <property type="molecule type" value="mRNA"/>
</dbReference>
<evidence type="ECO:0000256" key="4">
    <source>
        <dbReference type="ARBA" id="ARBA00022759"/>
    </source>
</evidence>
<dbReference type="SUPFAM" id="SSF56672">
    <property type="entry name" value="DNA/RNA polymerases"/>
    <property type="match status" value="1"/>
</dbReference>
<name>C3KKC9_DROME</name>
<dbReference type="AlphaFoldDB" id="C3KKC9"/>
<dbReference type="GO" id="GO:0016787">
    <property type="term" value="F:hydrolase activity"/>
    <property type="evidence" value="ECO:0007669"/>
    <property type="project" value="UniProtKB-KW"/>
</dbReference>
<protein>
    <submittedName>
        <fullName evidence="8">MIP09683p</fullName>
    </submittedName>
</protein>
<feature type="domain" description="Reverse transcriptase RNase H-like" evidence="7">
    <location>
        <begin position="1"/>
        <end position="52"/>
    </location>
</feature>
<evidence type="ECO:0000256" key="2">
    <source>
        <dbReference type="ARBA" id="ARBA00022695"/>
    </source>
</evidence>
<keyword evidence="6" id="KW-0695">RNA-directed DNA polymerase</keyword>
<dbReference type="GO" id="GO:0003964">
    <property type="term" value="F:RNA-directed DNA polymerase activity"/>
    <property type="evidence" value="ECO:0007669"/>
    <property type="project" value="UniProtKB-KW"/>
</dbReference>
<sequence>ETLAVYNAVKHFCQYLHGRPFVVYTDLKSLKATSTLWHLSPRVHRWWANLQACEFKIDYRKEQSMAHVDFLSRNPLPDPRLLYVAKVTEVRVELSEITGCLRNSVEIKKFLN</sequence>
<keyword evidence="1" id="KW-0808">Transferase</keyword>
<feature type="non-terminal residue" evidence="8">
    <location>
        <position position="1"/>
    </location>
</feature>
<evidence type="ECO:0000256" key="1">
    <source>
        <dbReference type="ARBA" id="ARBA00022679"/>
    </source>
</evidence>
<dbReference type="Pfam" id="PF17917">
    <property type="entry name" value="RT_RNaseH"/>
    <property type="match status" value="1"/>
</dbReference>
<evidence type="ECO:0000256" key="6">
    <source>
        <dbReference type="ARBA" id="ARBA00022918"/>
    </source>
</evidence>
<organism evidence="8">
    <name type="scientific">Drosophila melanogaster</name>
    <name type="common">Fruit fly</name>
    <dbReference type="NCBI Taxonomy" id="7227"/>
    <lineage>
        <taxon>Eukaryota</taxon>
        <taxon>Metazoa</taxon>
        <taxon>Ecdysozoa</taxon>
        <taxon>Arthropoda</taxon>
        <taxon>Hexapoda</taxon>
        <taxon>Insecta</taxon>
        <taxon>Pterygota</taxon>
        <taxon>Neoptera</taxon>
        <taxon>Endopterygota</taxon>
        <taxon>Diptera</taxon>
        <taxon>Brachycera</taxon>
        <taxon>Muscomorpha</taxon>
        <taxon>Ephydroidea</taxon>
        <taxon>Drosophilidae</taxon>
        <taxon>Drosophila</taxon>
        <taxon>Sophophora</taxon>
    </lineage>
</organism>
<dbReference type="InterPro" id="IPR043502">
    <property type="entry name" value="DNA/RNA_pol_sf"/>
</dbReference>
<evidence type="ECO:0000313" key="8">
    <source>
        <dbReference type="EMBL" id="ACQ66055.1"/>
    </source>
</evidence>
<dbReference type="PANTHER" id="PTHR37984">
    <property type="entry name" value="PROTEIN CBG26694"/>
    <property type="match status" value="1"/>
</dbReference>
<proteinExistence type="evidence at transcript level"/>
<dbReference type="GO" id="GO:0004519">
    <property type="term" value="F:endonuclease activity"/>
    <property type="evidence" value="ECO:0007669"/>
    <property type="project" value="UniProtKB-KW"/>
</dbReference>
<reference evidence="8" key="1">
    <citation type="submission" date="2009-05" db="EMBL/GenBank/DDBJ databases">
        <authorList>
            <person name="Carlson J."/>
            <person name="Booth B."/>
            <person name="Frise E."/>
            <person name="Sandler J."/>
            <person name="Wan K."/>
            <person name="Yu C."/>
            <person name="Celniker S."/>
        </authorList>
    </citation>
    <scope>NUCLEOTIDE SEQUENCE</scope>
</reference>
<dbReference type="PANTHER" id="PTHR37984:SF5">
    <property type="entry name" value="PROTEIN NYNRIN-LIKE"/>
    <property type="match status" value="1"/>
</dbReference>
<keyword evidence="5" id="KW-0378">Hydrolase</keyword>
<dbReference type="InterPro" id="IPR050951">
    <property type="entry name" value="Retrovirus_Pol_polyprotein"/>
</dbReference>
<accession>C3KKC9</accession>
<keyword evidence="4" id="KW-0255">Endonuclease</keyword>